<dbReference type="GO" id="GO:0016787">
    <property type="term" value="F:hydrolase activity"/>
    <property type="evidence" value="ECO:0007669"/>
    <property type="project" value="UniProtKB-KW"/>
</dbReference>
<reference evidence="2" key="1">
    <citation type="submission" date="2020-02" db="EMBL/GenBank/DDBJ databases">
        <authorList>
            <person name="Meier V. D."/>
        </authorList>
    </citation>
    <scope>NUCLEOTIDE SEQUENCE</scope>
    <source>
        <strain evidence="2">AVDCRST_MAG28</strain>
    </source>
</reference>
<dbReference type="AlphaFoldDB" id="A0A6J4Q5Z3"/>
<keyword evidence="2" id="KW-0378">Hydrolase</keyword>
<feature type="compositionally biased region" description="Basic and acidic residues" evidence="1">
    <location>
        <begin position="44"/>
        <end position="53"/>
    </location>
</feature>
<feature type="non-terminal residue" evidence="2">
    <location>
        <position position="93"/>
    </location>
</feature>
<proteinExistence type="predicted"/>
<feature type="compositionally biased region" description="Gly residues" evidence="1">
    <location>
        <begin position="30"/>
        <end position="42"/>
    </location>
</feature>
<sequence>VGSSSYRGVERCDGSVSGVGGREDDRGRPGGRYGGHRAGSGDGVPHRADHSEHPPSAGGVRADENADVPRHWAGRGVRVVRHSLCPTHSFRPL</sequence>
<accession>A0A6J4Q5Z3</accession>
<gene>
    <name evidence="2" type="ORF">AVDCRST_MAG28-1700</name>
</gene>
<evidence type="ECO:0000256" key="1">
    <source>
        <dbReference type="SAM" id="MobiDB-lite"/>
    </source>
</evidence>
<evidence type="ECO:0000313" key="2">
    <source>
        <dbReference type="EMBL" id="CAA9434389.1"/>
    </source>
</evidence>
<protein>
    <submittedName>
        <fullName evidence="2">ATP synthase F0 sector subunit c</fullName>
        <ecNumber evidence="2">3.6.3.14</ecNumber>
    </submittedName>
</protein>
<dbReference type="EMBL" id="CADCVE010000001">
    <property type="protein sequence ID" value="CAA9434389.1"/>
    <property type="molecule type" value="Genomic_DNA"/>
</dbReference>
<dbReference type="EC" id="3.6.3.14" evidence="2"/>
<feature type="compositionally biased region" description="Basic and acidic residues" evidence="1">
    <location>
        <begin position="61"/>
        <end position="70"/>
    </location>
</feature>
<feature type="non-terminal residue" evidence="2">
    <location>
        <position position="1"/>
    </location>
</feature>
<feature type="region of interest" description="Disordered" evidence="1">
    <location>
        <begin position="1"/>
        <end position="70"/>
    </location>
</feature>
<name>A0A6J4Q5Z3_9ACTN</name>
<organism evidence="2">
    <name type="scientific">uncultured Rubrobacteraceae bacterium</name>
    <dbReference type="NCBI Taxonomy" id="349277"/>
    <lineage>
        <taxon>Bacteria</taxon>
        <taxon>Bacillati</taxon>
        <taxon>Actinomycetota</taxon>
        <taxon>Rubrobacteria</taxon>
        <taxon>Rubrobacterales</taxon>
        <taxon>Rubrobacteraceae</taxon>
        <taxon>environmental samples</taxon>
    </lineage>
</organism>